<accession>M4NSP9</accession>
<dbReference type="AlphaFoldDB" id="M4NSP9"/>
<dbReference type="STRING" id="666685.R2APBS1_3458"/>
<protein>
    <submittedName>
        <fullName evidence="1">Uncharacterized protein</fullName>
    </submittedName>
</protein>
<dbReference type="HOGENOM" id="CLU_1065089_0_0_6"/>
<gene>
    <name evidence="1" type="ORF">R2APBS1_3458</name>
</gene>
<dbReference type="Proteomes" id="UP000011859">
    <property type="component" value="Chromosome"/>
</dbReference>
<proteinExistence type="predicted"/>
<name>M4NSP9_9GAMM</name>
<organism evidence="1 2">
    <name type="scientific">Rhodanobacter denitrificans</name>
    <dbReference type="NCBI Taxonomy" id="666685"/>
    <lineage>
        <taxon>Bacteria</taxon>
        <taxon>Pseudomonadati</taxon>
        <taxon>Pseudomonadota</taxon>
        <taxon>Gammaproteobacteria</taxon>
        <taxon>Lysobacterales</taxon>
        <taxon>Rhodanobacteraceae</taxon>
        <taxon>Rhodanobacter</taxon>
    </lineage>
</organism>
<sequence precursor="true">MHRFDDAKPAVILAFVVVTMCISIAAHSQVASGIPGRTLPKDLFGNCFVESENSFQNNCGTTYTVAWCAHDVTDENSCGEGVNLIRVLPSGAAFAWVPFGDVSHQLLTYIACKGDNSIAGRGWNVHCVGGEIESKTQKSRVVDHSNTISQGNKSQLGVVHRPSVTHLTSSASHPEDATKYVQKEGSNGIHNSCGKTISVVLCVQGDYSDCDRGLDMESDIPAGGTIAALPLKSSNSVGTVHFSACVGSGAAIANGWHVKCT</sequence>
<evidence type="ECO:0000313" key="2">
    <source>
        <dbReference type="Proteomes" id="UP000011859"/>
    </source>
</evidence>
<dbReference type="RefSeq" id="WP_015448832.1">
    <property type="nucleotide sequence ID" value="NC_020541.1"/>
</dbReference>
<evidence type="ECO:0000313" key="1">
    <source>
        <dbReference type="EMBL" id="AGG90521.1"/>
    </source>
</evidence>
<dbReference type="KEGG" id="rhd:R2APBS1_3458"/>
<dbReference type="EMBL" id="CP003470">
    <property type="protein sequence ID" value="AGG90521.1"/>
    <property type="molecule type" value="Genomic_DNA"/>
</dbReference>
<reference evidence="1 2" key="1">
    <citation type="submission" date="2012-04" db="EMBL/GenBank/DDBJ databases">
        <title>Complete genome of Rhodanobacter sp. 2APBS1.</title>
        <authorList>
            <consortium name="US DOE Joint Genome Institute"/>
            <person name="Huntemann M."/>
            <person name="Wei C.-L."/>
            <person name="Han J."/>
            <person name="Detter J.C."/>
            <person name="Han C."/>
            <person name="Tapia R."/>
            <person name="Munk A.C.C."/>
            <person name="Chen A."/>
            <person name="Krypides N."/>
            <person name="Mavromatis K."/>
            <person name="Markowitz V."/>
            <person name="Szeto E."/>
            <person name="Ivanova N."/>
            <person name="Mikhailova N."/>
            <person name="Ovchinnikova G."/>
            <person name="Pagani I."/>
            <person name="Pati A."/>
            <person name="Goodwin L."/>
            <person name="Peters L."/>
            <person name="Pitluck S."/>
            <person name="Woyke T."/>
            <person name="Prakash O."/>
            <person name="Elkins J."/>
            <person name="Brown S."/>
            <person name="Palumbo A."/>
            <person name="Hemme C."/>
            <person name="Zhou J."/>
            <person name="Watson D."/>
            <person name="Jardine P."/>
            <person name="Kostka J."/>
            <person name="Green S."/>
        </authorList>
    </citation>
    <scope>NUCLEOTIDE SEQUENCE [LARGE SCALE GENOMIC DNA]</scope>
    <source>
        <strain evidence="1 2">2APBS1</strain>
    </source>
</reference>
<keyword evidence="2" id="KW-1185">Reference proteome</keyword>